<dbReference type="Proteomes" id="UP000247781">
    <property type="component" value="Unassembled WGS sequence"/>
</dbReference>
<name>A0A318HER2_9MYCO</name>
<feature type="domain" description="Amidohydrolase-related" evidence="2">
    <location>
        <begin position="76"/>
        <end position="355"/>
    </location>
</feature>
<comment type="caution">
    <text evidence="3">The sequence shown here is derived from an EMBL/GenBank/DDBJ whole genome shotgun (WGS) entry which is preliminary data.</text>
</comment>
<protein>
    <recommendedName>
        <fullName evidence="2">Amidohydrolase-related domain-containing protein</fullName>
    </recommendedName>
</protein>
<keyword evidence="1" id="KW-0456">Lyase</keyword>
<dbReference type="InterPro" id="IPR032465">
    <property type="entry name" value="ACMSD"/>
</dbReference>
<dbReference type="GO" id="GO:0005737">
    <property type="term" value="C:cytoplasm"/>
    <property type="evidence" value="ECO:0007669"/>
    <property type="project" value="TreeGrafter"/>
</dbReference>
<gene>
    <name evidence="3" type="ORF">C8E89_111192</name>
</gene>
<evidence type="ECO:0000256" key="1">
    <source>
        <dbReference type="ARBA" id="ARBA00023239"/>
    </source>
</evidence>
<dbReference type="GO" id="GO:0019748">
    <property type="term" value="P:secondary metabolic process"/>
    <property type="evidence" value="ECO:0007669"/>
    <property type="project" value="TreeGrafter"/>
</dbReference>
<reference evidence="4" key="1">
    <citation type="submission" date="2018-05" db="EMBL/GenBank/DDBJ databases">
        <authorList>
            <person name="Deangelis K."/>
            <person name="Huntemann M."/>
            <person name="Clum A."/>
            <person name="Pillay M."/>
            <person name="Palaniappan K."/>
            <person name="Varghese N."/>
            <person name="Mikhailova N."/>
            <person name="Stamatis D."/>
            <person name="Reddy T."/>
            <person name="Daum C."/>
            <person name="Shapiro N."/>
            <person name="Ivanova N."/>
            <person name="Kyrpides N."/>
            <person name="Woyke T."/>
        </authorList>
    </citation>
    <scope>NUCLEOTIDE SEQUENCE [LARGE SCALE GENOMIC DNA]</scope>
    <source>
        <strain evidence="4">GAS496</strain>
    </source>
</reference>
<accession>A0A318HER2</accession>
<reference evidence="3 4" key="2">
    <citation type="submission" date="2018-06" db="EMBL/GenBank/DDBJ databases">
        <title>Sequencing of bacterial isolates from soil warming experiment in Harvard Forest, Massachusetts, USA.</title>
        <authorList>
            <person name="Deangelis K.PhD."/>
        </authorList>
    </citation>
    <scope>NUCLEOTIDE SEQUENCE [LARGE SCALE GENOMIC DNA]</scope>
    <source>
        <strain evidence="3 4">GAS496</strain>
    </source>
</reference>
<dbReference type="GO" id="GO:0016787">
    <property type="term" value="F:hydrolase activity"/>
    <property type="evidence" value="ECO:0007669"/>
    <property type="project" value="InterPro"/>
</dbReference>
<dbReference type="RefSeq" id="WP_110317464.1">
    <property type="nucleotide sequence ID" value="NZ_QJJU01000011.1"/>
</dbReference>
<dbReference type="AlphaFoldDB" id="A0A318HER2"/>
<evidence type="ECO:0000259" key="2">
    <source>
        <dbReference type="Pfam" id="PF04909"/>
    </source>
</evidence>
<organism evidence="3 4">
    <name type="scientific">Mycolicibacterium moriokaense</name>
    <dbReference type="NCBI Taxonomy" id="39691"/>
    <lineage>
        <taxon>Bacteria</taxon>
        <taxon>Bacillati</taxon>
        <taxon>Actinomycetota</taxon>
        <taxon>Actinomycetes</taxon>
        <taxon>Mycobacteriales</taxon>
        <taxon>Mycobacteriaceae</taxon>
        <taxon>Mycolicibacterium</taxon>
    </lineage>
</organism>
<dbReference type="OrthoDB" id="8673173at2"/>
<dbReference type="SUPFAM" id="SSF51556">
    <property type="entry name" value="Metallo-dependent hydrolases"/>
    <property type="match status" value="1"/>
</dbReference>
<proteinExistence type="predicted"/>
<dbReference type="InterPro" id="IPR032466">
    <property type="entry name" value="Metal_Hydrolase"/>
</dbReference>
<keyword evidence="4" id="KW-1185">Reference proteome</keyword>
<dbReference type="InterPro" id="IPR006680">
    <property type="entry name" value="Amidohydro-rel"/>
</dbReference>
<evidence type="ECO:0000313" key="4">
    <source>
        <dbReference type="Proteomes" id="UP000247781"/>
    </source>
</evidence>
<dbReference type="GO" id="GO:0016831">
    <property type="term" value="F:carboxy-lyase activity"/>
    <property type="evidence" value="ECO:0007669"/>
    <property type="project" value="InterPro"/>
</dbReference>
<sequence length="367" mass="40151">MSLVIDADGHVEETLPELVDAIPSAMRDSALQFVAESGGYVTYRIEGRLWRSKYPFPGGLQNHVSAGGVRREGGRDPKLRLQVLDDEGIDAAVLYPSVGLMFGLLEDPDIAAALCTAYNDWLARYCSTDAKRLIGVALLPQHDPHLAAAELERAVTTYGFVGGVMRPNRIGGRTADHPDFDVLWDKAQQLDVPMSLHEAYLAGIDTIGLDRMSSYAGCHIVSHVFEQMAAMVNVTLAGIFQRFPQLRVGFLEAGCGWAPTWADRIEEHYELAPGDYRGGNPDGVLSTRSWLTFEIEEPGLASTLEQGWADNVMFASDYPHHDAVYPGAVKCVKERGLGEELERKVLADNALAFYGDRLRGIIGESGS</sequence>
<dbReference type="Pfam" id="PF04909">
    <property type="entry name" value="Amidohydro_2"/>
    <property type="match status" value="1"/>
</dbReference>
<dbReference type="PANTHER" id="PTHR21240:SF28">
    <property type="entry name" value="ISO-OROTATE DECARBOXYLASE (EUROFUNG)"/>
    <property type="match status" value="1"/>
</dbReference>
<dbReference type="PANTHER" id="PTHR21240">
    <property type="entry name" value="2-AMINO-3-CARBOXYLMUCONATE-6-SEMIALDEHYDE DECARBOXYLASE"/>
    <property type="match status" value="1"/>
</dbReference>
<dbReference type="Gene3D" id="3.20.20.140">
    <property type="entry name" value="Metal-dependent hydrolases"/>
    <property type="match status" value="1"/>
</dbReference>
<dbReference type="EMBL" id="QJJU01000011">
    <property type="protein sequence ID" value="PXX07408.1"/>
    <property type="molecule type" value="Genomic_DNA"/>
</dbReference>
<evidence type="ECO:0000313" key="3">
    <source>
        <dbReference type="EMBL" id="PXX07408.1"/>
    </source>
</evidence>